<keyword evidence="1" id="KW-0805">Transcription regulation</keyword>
<dbReference type="OMA" id="EPRSCKE"/>
<dbReference type="GO" id="GO:0006355">
    <property type="term" value="P:regulation of DNA-templated transcription"/>
    <property type="evidence" value="ECO:0007669"/>
    <property type="project" value="InterPro"/>
</dbReference>
<evidence type="ECO:0000313" key="5">
    <source>
        <dbReference type="Proteomes" id="UP000026962"/>
    </source>
</evidence>
<dbReference type="AlphaFoldDB" id="A0A0E0LUY2"/>
<organism evidence="4">
    <name type="scientific">Oryza punctata</name>
    <name type="common">Red rice</name>
    <dbReference type="NCBI Taxonomy" id="4537"/>
    <lineage>
        <taxon>Eukaryota</taxon>
        <taxon>Viridiplantae</taxon>
        <taxon>Streptophyta</taxon>
        <taxon>Embryophyta</taxon>
        <taxon>Tracheophyta</taxon>
        <taxon>Spermatophyta</taxon>
        <taxon>Magnoliopsida</taxon>
        <taxon>Liliopsida</taxon>
        <taxon>Poales</taxon>
        <taxon>Poaceae</taxon>
        <taxon>BOP clade</taxon>
        <taxon>Oryzoideae</taxon>
        <taxon>Oryzeae</taxon>
        <taxon>Oryzinae</taxon>
        <taxon>Oryza</taxon>
    </lineage>
</organism>
<dbReference type="HOGENOM" id="CLU_178834_1_0_1"/>
<dbReference type="eggNOG" id="ENOG502SDIS">
    <property type="taxonomic scope" value="Eukaryota"/>
</dbReference>
<proteinExistence type="predicted"/>
<sequence>MERRLAVSGGRRRMRPAAAVAARSGGRAARRSGGGGGVALRRKVRELRRLVPGGEGAPARSLLVRTADYIVRLKARVELLRALSALYDDLPHYPAGAGAGAGV</sequence>
<accession>A0A0E0LUY2</accession>
<feature type="region of interest" description="Disordered" evidence="3">
    <location>
        <begin position="1"/>
        <end position="37"/>
    </location>
</feature>
<evidence type="ECO:0000256" key="3">
    <source>
        <dbReference type="SAM" id="MobiDB-lite"/>
    </source>
</evidence>
<dbReference type="InterPro" id="IPR044660">
    <property type="entry name" value="IBH1-like"/>
</dbReference>
<protein>
    <recommendedName>
        <fullName evidence="6">BHLH domain-containing protein</fullName>
    </recommendedName>
</protein>
<evidence type="ECO:0008006" key="6">
    <source>
        <dbReference type="Google" id="ProtNLM"/>
    </source>
</evidence>
<dbReference type="PANTHER" id="PTHR33124:SF9">
    <property type="entry name" value="TRANSCRIPTION FACTOR"/>
    <property type="match status" value="1"/>
</dbReference>
<dbReference type="EnsemblPlants" id="OPUNC08G13220.1">
    <property type="protein sequence ID" value="OPUNC08G13220.1"/>
    <property type="gene ID" value="OPUNC08G13220"/>
</dbReference>
<evidence type="ECO:0000313" key="4">
    <source>
        <dbReference type="EnsemblPlants" id="OPUNC08G13220.1"/>
    </source>
</evidence>
<keyword evidence="5" id="KW-1185">Reference proteome</keyword>
<name>A0A0E0LUY2_ORYPU</name>
<dbReference type="Proteomes" id="UP000026962">
    <property type="component" value="Chromosome 8"/>
</dbReference>
<evidence type="ECO:0000256" key="1">
    <source>
        <dbReference type="ARBA" id="ARBA00023015"/>
    </source>
</evidence>
<reference evidence="4" key="2">
    <citation type="submission" date="2018-05" db="EMBL/GenBank/DDBJ databases">
        <title>OpunRS2 (Oryza punctata Reference Sequence Version 2).</title>
        <authorList>
            <person name="Zhang J."/>
            <person name="Kudrna D."/>
            <person name="Lee S."/>
            <person name="Talag J."/>
            <person name="Welchert J."/>
            <person name="Wing R.A."/>
        </authorList>
    </citation>
    <scope>NUCLEOTIDE SEQUENCE [LARGE SCALE GENOMIC DNA]</scope>
</reference>
<dbReference type="PANTHER" id="PTHR33124">
    <property type="entry name" value="TRANSCRIPTION FACTOR IBH1-LIKE 1"/>
    <property type="match status" value="1"/>
</dbReference>
<keyword evidence="2" id="KW-0804">Transcription</keyword>
<reference evidence="4" key="1">
    <citation type="submission" date="2015-04" db="UniProtKB">
        <authorList>
            <consortium name="EnsemblPlants"/>
        </authorList>
    </citation>
    <scope>IDENTIFICATION</scope>
</reference>
<dbReference type="Gramene" id="OPUNC08G13220.1">
    <property type="protein sequence ID" value="OPUNC08G13220.1"/>
    <property type="gene ID" value="OPUNC08G13220"/>
</dbReference>
<feature type="compositionally biased region" description="Low complexity" evidence="3">
    <location>
        <begin position="16"/>
        <end position="27"/>
    </location>
</feature>
<evidence type="ECO:0000256" key="2">
    <source>
        <dbReference type="ARBA" id="ARBA00023163"/>
    </source>
</evidence>